<evidence type="ECO:0000313" key="1">
    <source>
        <dbReference type="EMBL" id="EQB50074.1"/>
    </source>
</evidence>
<sequence>MSKSELQLCDLKAASGLKGIY</sequence>
<evidence type="ECO:0000313" key="2">
    <source>
        <dbReference type="Proteomes" id="UP000015530"/>
    </source>
</evidence>
<comment type="caution">
    <text evidence="1">The sequence shown here is derived from an EMBL/GenBank/DDBJ whole genome shotgun (WGS) entry which is preliminary data.</text>
</comment>
<dbReference type="HOGENOM" id="CLU_3426868_0_0_1"/>
<dbReference type="Proteomes" id="UP000015530">
    <property type="component" value="Unassembled WGS sequence"/>
</dbReference>
<organism evidence="1 2">
    <name type="scientific">Colletotrichum gloeosporioides (strain Cg-14)</name>
    <name type="common">Anthracnose fungus</name>
    <name type="synonym">Glomerella cingulata</name>
    <dbReference type="NCBI Taxonomy" id="1237896"/>
    <lineage>
        <taxon>Eukaryota</taxon>
        <taxon>Fungi</taxon>
        <taxon>Dikarya</taxon>
        <taxon>Ascomycota</taxon>
        <taxon>Pezizomycotina</taxon>
        <taxon>Sordariomycetes</taxon>
        <taxon>Hypocreomycetidae</taxon>
        <taxon>Glomerellales</taxon>
        <taxon>Glomerellaceae</taxon>
        <taxon>Colletotrichum</taxon>
        <taxon>Colletotrichum gloeosporioides species complex</taxon>
    </lineage>
</organism>
<dbReference type="AlphaFoldDB" id="T0KDC2"/>
<gene>
    <name evidence="1" type="ORF">CGLO_10514</name>
</gene>
<name>T0KDC2_COLGC</name>
<dbReference type="EMBL" id="AMYD01002148">
    <property type="protein sequence ID" value="EQB50074.1"/>
    <property type="molecule type" value="Genomic_DNA"/>
</dbReference>
<reference evidence="2" key="1">
    <citation type="journal article" date="2013" name="Mol. Plant Microbe Interact.">
        <title>Global aspects of pacC regulation of pathogenicity genes in Colletotrichum gloeosporioides as revealed by transcriptome analysis.</title>
        <authorList>
            <person name="Alkan N."/>
            <person name="Meng X."/>
            <person name="Friedlander G."/>
            <person name="Reuveni E."/>
            <person name="Sukno S."/>
            <person name="Sherman A."/>
            <person name="Thon M."/>
            <person name="Fluhr R."/>
            <person name="Prusky D."/>
        </authorList>
    </citation>
    <scope>NUCLEOTIDE SEQUENCE [LARGE SCALE GENOMIC DNA]</scope>
    <source>
        <strain evidence="2">Cg-14</strain>
    </source>
</reference>
<accession>T0KDC2</accession>
<protein>
    <submittedName>
        <fullName evidence="1">Uncharacterized protein</fullName>
    </submittedName>
</protein>
<proteinExistence type="predicted"/>